<accession>A0AAE8MER8</accession>
<name>A0AAE8MER8_9HYPO</name>
<dbReference type="AlphaFoldDB" id="A0AAE8MER8"/>
<dbReference type="InterPro" id="IPR016040">
    <property type="entry name" value="NAD(P)-bd_dom"/>
</dbReference>
<evidence type="ECO:0000313" key="2">
    <source>
        <dbReference type="EMBL" id="SPJ79756.1"/>
    </source>
</evidence>
<organism evidence="2 3">
    <name type="scientific">Fusarium torulosum</name>
    <dbReference type="NCBI Taxonomy" id="33205"/>
    <lineage>
        <taxon>Eukaryota</taxon>
        <taxon>Fungi</taxon>
        <taxon>Dikarya</taxon>
        <taxon>Ascomycota</taxon>
        <taxon>Pezizomycotina</taxon>
        <taxon>Sordariomycetes</taxon>
        <taxon>Hypocreomycetidae</taxon>
        <taxon>Hypocreales</taxon>
        <taxon>Nectriaceae</taxon>
        <taxon>Fusarium</taxon>
    </lineage>
</organism>
<comment type="caution">
    <text evidence="2">The sequence shown here is derived from an EMBL/GenBank/DDBJ whole genome shotgun (WGS) entry which is preliminary data.</text>
</comment>
<dbReference type="SUPFAM" id="SSF51735">
    <property type="entry name" value="NAD(P)-binding Rossmann-fold domains"/>
    <property type="match status" value="1"/>
</dbReference>
<protein>
    <submittedName>
        <fullName evidence="2">Related to nucleoside-diphosphate-sugar epimerase</fullName>
    </submittedName>
</protein>
<dbReference type="EMBL" id="ONZP01000281">
    <property type="protein sequence ID" value="SPJ79756.1"/>
    <property type="molecule type" value="Genomic_DNA"/>
</dbReference>
<dbReference type="Pfam" id="PF13460">
    <property type="entry name" value="NAD_binding_10"/>
    <property type="match status" value="1"/>
</dbReference>
<dbReference type="Gene3D" id="3.40.50.720">
    <property type="entry name" value="NAD(P)-binding Rossmann-like Domain"/>
    <property type="match status" value="1"/>
</dbReference>
<dbReference type="GO" id="GO:0005737">
    <property type="term" value="C:cytoplasm"/>
    <property type="evidence" value="ECO:0007669"/>
    <property type="project" value="TreeGrafter"/>
</dbReference>
<dbReference type="InterPro" id="IPR051783">
    <property type="entry name" value="NAD(P)-dependent_oxidoreduct"/>
</dbReference>
<keyword evidence="3" id="KW-1185">Reference proteome</keyword>
<proteinExistence type="predicted"/>
<evidence type="ECO:0000313" key="3">
    <source>
        <dbReference type="Proteomes" id="UP001187734"/>
    </source>
</evidence>
<gene>
    <name evidence="2" type="ORF">FTOL_08147</name>
</gene>
<dbReference type="PANTHER" id="PTHR48079">
    <property type="entry name" value="PROTEIN YEEZ"/>
    <property type="match status" value="1"/>
</dbReference>
<evidence type="ECO:0000259" key="1">
    <source>
        <dbReference type="Pfam" id="PF13460"/>
    </source>
</evidence>
<dbReference type="InterPro" id="IPR036291">
    <property type="entry name" value="NAD(P)-bd_dom_sf"/>
</dbReference>
<sequence length="348" mass="38115">MTPKILLTGATGFVGGTTFSKIHDTHPDYDYTLYVRNEGRAKVIAEKYPNVNFVYGDLESTDVIEKAASGADVVVHTAESADSGPAARAIVKGLATGHSAENPGYYIHLSGAGILTWYDLKHKRYGEAPLPEQKYNDIHDIGRILNLPDEAIHKDVDNIVQNIDTDAVRSLIVAPPVIYGKGKGLVNKSSISVPTLAEATFDLGYAPFVGAGKAKWDNVHVEDLADLLIKCVEASQDSRKDNPEIWGKQAYYFVTGGEHQWKDLAAWIAEEAHRQGYIYEPKIKSVTFEEAVDKGYKAVAAWGINSKSEAERARKYLGWEPKGPSLKETIAEAVVIEAEALGLAPKYR</sequence>
<dbReference type="GO" id="GO:0004029">
    <property type="term" value="F:aldehyde dehydrogenase (NAD+) activity"/>
    <property type="evidence" value="ECO:0007669"/>
    <property type="project" value="TreeGrafter"/>
</dbReference>
<reference evidence="2" key="1">
    <citation type="submission" date="2018-03" db="EMBL/GenBank/DDBJ databases">
        <authorList>
            <person name="Guldener U."/>
        </authorList>
    </citation>
    <scope>NUCLEOTIDE SEQUENCE</scope>
</reference>
<feature type="domain" description="NAD(P)-binding" evidence="1">
    <location>
        <begin position="9"/>
        <end position="113"/>
    </location>
</feature>
<dbReference type="PANTHER" id="PTHR48079:SF6">
    <property type="entry name" value="NAD(P)-BINDING DOMAIN-CONTAINING PROTEIN-RELATED"/>
    <property type="match status" value="1"/>
</dbReference>
<dbReference type="Proteomes" id="UP001187734">
    <property type="component" value="Unassembled WGS sequence"/>
</dbReference>